<dbReference type="Gene3D" id="2.10.25.160">
    <property type="entry name" value="Granulin"/>
    <property type="match status" value="1"/>
</dbReference>
<dbReference type="AlphaFoldDB" id="A0A3B5LBN6"/>
<dbReference type="InterPro" id="IPR039036">
    <property type="entry name" value="Granulin_fam"/>
</dbReference>
<organism evidence="6 7">
    <name type="scientific">Xiphophorus couchianus</name>
    <name type="common">Monterrey platyfish</name>
    <dbReference type="NCBI Taxonomy" id="32473"/>
    <lineage>
        <taxon>Eukaryota</taxon>
        <taxon>Metazoa</taxon>
        <taxon>Chordata</taxon>
        <taxon>Craniata</taxon>
        <taxon>Vertebrata</taxon>
        <taxon>Euteleostomi</taxon>
        <taxon>Actinopterygii</taxon>
        <taxon>Neopterygii</taxon>
        <taxon>Teleostei</taxon>
        <taxon>Neoteleostei</taxon>
        <taxon>Acanthomorphata</taxon>
        <taxon>Ovalentaria</taxon>
        <taxon>Atherinomorphae</taxon>
        <taxon>Cyprinodontiformes</taxon>
        <taxon>Poeciliidae</taxon>
        <taxon>Poeciliinae</taxon>
        <taxon>Xiphophorus</taxon>
    </lineage>
</organism>
<reference evidence="6" key="2">
    <citation type="submission" date="2025-09" db="UniProtKB">
        <authorList>
            <consortium name="Ensembl"/>
        </authorList>
    </citation>
    <scope>IDENTIFICATION</scope>
</reference>
<dbReference type="InterPro" id="IPR000118">
    <property type="entry name" value="Granulin"/>
</dbReference>
<dbReference type="SMART" id="SM00277">
    <property type="entry name" value="GRAN"/>
    <property type="match status" value="1"/>
</dbReference>
<keyword evidence="4" id="KW-1015">Disulfide bond</keyword>
<evidence type="ECO:0000256" key="3">
    <source>
        <dbReference type="ARBA" id="ARBA00022525"/>
    </source>
</evidence>
<comment type="subcellular location">
    <subcellularLocation>
        <location evidence="1">Secreted</location>
    </subcellularLocation>
</comment>
<keyword evidence="3" id="KW-0964">Secreted</keyword>
<comment type="similarity">
    <text evidence="2">Belongs to the granulin family.</text>
</comment>
<dbReference type="Proteomes" id="UP000261380">
    <property type="component" value="Unplaced"/>
</dbReference>
<keyword evidence="7" id="KW-1185">Reference proteome</keyword>
<dbReference type="STRING" id="32473.ENSXCOP00000005284"/>
<dbReference type="PROSITE" id="PS00799">
    <property type="entry name" value="GRANULINS"/>
    <property type="match status" value="1"/>
</dbReference>
<sequence length="82" mass="9004">MCDGQTSCPKDTTCCFMERTHKWGCCPLPEVGAVCCKDGIHCCPSGHTCDPHRTAVLRATHATCKLKHVTRKATIWSSPLPF</sequence>
<evidence type="ECO:0000256" key="2">
    <source>
        <dbReference type="ARBA" id="ARBA00010093"/>
    </source>
</evidence>
<evidence type="ECO:0000256" key="1">
    <source>
        <dbReference type="ARBA" id="ARBA00004613"/>
    </source>
</evidence>
<reference evidence="6" key="1">
    <citation type="submission" date="2025-08" db="UniProtKB">
        <authorList>
            <consortium name="Ensembl"/>
        </authorList>
    </citation>
    <scope>IDENTIFICATION</scope>
</reference>
<evidence type="ECO:0000313" key="6">
    <source>
        <dbReference type="Ensembl" id="ENSXCOP00000005284.1"/>
    </source>
</evidence>
<evidence type="ECO:0000256" key="4">
    <source>
        <dbReference type="ARBA" id="ARBA00023157"/>
    </source>
</evidence>
<name>A0A3B5LBN6_9TELE</name>
<dbReference type="SUPFAM" id="SSF57277">
    <property type="entry name" value="Granulin repeat"/>
    <property type="match status" value="1"/>
</dbReference>
<dbReference type="PANTHER" id="PTHR12274">
    <property type="entry name" value="GRANULIN"/>
    <property type="match status" value="1"/>
</dbReference>
<protein>
    <recommendedName>
        <fullName evidence="5">Granulins domain-containing protein</fullName>
    </recommendedName>
</protein>
<dbReference type="InterPro" id="IPR037277">
    <property type="entry name" value="Granulin_sf"/>
</dbReference>
<dbReference type="Ensembl" id="ENSXCOT00000005345.1">
    <property type="protein sequence ID" value="ENSXCOP00000005284.1"/>
    <property type="gene ID" value="ENSXCOG00000004138.1"/>
</dbReference>
<dbReference type="Pfam" id="PF00396">
    <property type="entry name" value="Granulin"/>
    <property type="match status" value="1"/>
</dbReference>
<dbReference type="PANTHER" id="PTHR12274:SF6">
    <property type="entry name" value="GRANULIN B"/>
    <property type="match status" value="1"/>
</dbReference>
<evidence type="ECO:0000313" key="7">
    <source>
        <dbReference type="Proteomes" id="UP000261380"/>
    </source>
</evidence>
<evidence type="ECO:0000259" key="5">
    <source>
        <dbReference type="PROSITE" id="PS00799"/>
    </source>
</evidence>
<proteinExistence type="inferred from homology"/>
<feature type="domain" description="Granulins" evidence="5">
    <location>
        <begin position="36"/>
        <end position="49"/>
    </location>
</feature>
<accession>A0A3B5LBN6</accession>
<dbReference type="GO" id="GO:0005576">
    <property type="term" value="C:extracellular region"/>
    <property type="evidence" value="ECO:0007669"/>
    <property type="project" value="UniProtKB-SubCell"/>
</dbReference>